<organism evidence="2 3">
    <name type="scientific">Actinopolyspora mortivallis</name>
    <dbReference type="NCBI Taxonomy" id="33906"/>
    <lineage>
        <taxon>Bacteria</taxon>
        <taxon>Bacillati</taxon>
        <taxon>Actinomycetota</taxon>
        <taxon>Actinomycetes</taxon>
        <taxon>Actinopolysporales</taxon>
        <taxon>Actinopolysporaceae</taxon>
        <taxon>Actinopolyspora</taxon>
    </lineage>
</organism>
<feature type="non-terminal residue" evidence="2">
    <location>
        <position position="1"/>
    </location>
</feature>
<dbReference type="AlphaFoldDB" id="A0A2T0GVT2"/>
<dbReference type="EMBL" id="PVSR01000017">
    <property type="protein sequence ID" value="PRW63228.1"/>
    <property type="molecule type" value="Genomic_DNA"/>
</dbReference>
<accession>A0A2T0GVT2</accession>
<dbReference type="STRING" id="1050202.GCA_000384035_02756"/>
<name>A0A2T0GVT2_ACTMO</name>
<feature type="compositionally biased region" description="Basic and acidic residues" evidence="1">
    <location>
        <begin position="57"/>
        <end position="74"/>
    </location>
</feature>
<dbReference type="Proteomes" id="UP000239352">
    <property type="component" value="Unassembled WGS sequence"/>
</dbReference>
<dbReference type="InParanoid" id="A0A2T0GVT2"/>
<comment type="caution">
    <text evidence="2">The sequence shown here is derived from an EMBL/GenBank/DDBJ whole genome shotgun (WGS) entry which is preliminary data.</text>
</comment>
<gene>
    <name evidence="2" type="ORF">CEP50_11120</name>
</gene>
<evidence type="ECO:0000313" key="2">
    <source>
        <dbReference type="EMBL" id="PRW63228.1"/>
    </source>
</evidence>
<reference evidence="2 3" key="1">
    <citation type="submission" date="2018-03" db="EMBL/GenBank/DDBJ databases">
        <title>Actinopolyspora mortivallis from Sahara, screening for active biomolecules.</title>
        <authorList>
            <person name="Selama O."/>
            <person name="Wellington E.M.H."/>
            <person name="Hacene H."/>
        </authorList>
    </citation>
    <scope>NUCLEOTIDE SEQUENCE [LARGE SCALE GENOMIC DNA]</scope>
    <source>
        <strain evidence="2 3">M5A</strain>
    </source>
</reference>
<proteinExistence type="predicted"/>
<keyword evidence="3" id="KW-1185">Reference proteome</keyword>
<protein>
    <submittedName>
        <fullName evidence="2">Uncharacterized protein</fullName>
    </submittedName>
</protein>
<evidence type="ECO:0000313" key="3">
    <source>
        <dbReference type="Proteomes" id="UP000239352"/>
    </source>
</evidence>
<feature type="region of interest" description="Disordered" evidence="1">
    <location>
        <begin position="22"/>
        <end position="80"/>
    </location>
</feature>
<sequence>QRPRPSTPSVPVVRETIVSTGVHAPGHWDTGELPLRKDPSLTHGELTASLPPLGGHLETDHSRIHRAGVAEHTPRRPRRG</sequence>
<evidence type="ECO:0000256" key="1">
    <source>
        <dbReference type="SAM" id="MobiDB-lite"/>
    </source>
</evidence>